<dbReference type="AlphaFoldDB" id="A0AA36BCD1"/>
<gene>
    <name evidence="1" type="ORF">OCTVUL_1B006311</name>
</gene>
<keyword evidence="2" id="KW-1185">Reference proteome</keyword>
<organism evidence="1 2">
    <name type="scientific">Octopus vulgaris</name>
    <name type="common">Common octopus</name>
    <dbReference type="NCBI Taxonomy" id="6645"/>
    <lineage>
        <taxon>Eukaryota</taxon>
        <taxon>Metazoa</taxon>
        <taxon>Spiralia</taxon>
        <taxon>Lophotrochozoa</taxon>
        <taxon>Mollusca</taxon>
        <taxon>Cephalopoda</taxon>
        <taxon>Coleoidea</taxon>
        <taxon>Octopodiformes</taxon>
        <taxon>Octopoda</taxon>
        <taxon>Incirrata</taxon>
        <taxon>Octopodidae</taxon>
        <taxon>Octopus</taxon>
    </lineage>
</organism>
<protein>
    <submittedName>
        <fullName evidence="1">Uncharacterized protein</fullName>
    </submittedName>
</protein>
<name>A0AA36BCD1_OCTVU</name>
<dbReference type="Proteomes" id="UP001162480">
    <property type="component" value="Chromosome 13"/>
</dbReference>
<accession>A0AA36BCD1</accession>
<dbReference type="EMBL" id="OX597826">
    <property type="protein sequence ID" value="CAI9731775.1"/>
    <property type="molecule type" value="Genomic_DNA"/>
</dbReference>
<sequence length="136" mass="15066">MGRGDEKCNNKEKDMKYIQRNKSNHHHRLTSVFHSGMGWMERLGSRKPGGCTRPQSDLVVFLQLDALPNANHFESVVGALYMPLAQGPEELASTTIDGAFYMPLARKPVKAALASATERWCFLRATGMGLTTTISI</sequence>
<evidence type="ECO:0000313" key="2">
    <source>
        <dbReference type="Proteomes" id="UP001162480"/>
    </source>
</evidence>
<reference evidence="1" key="1">
    <citation type="submission" date="2023-08" db="EMBL/GenBank/DDBJ databases">
        <authorList>
            <person name="Alioto T."/>
            <person name="Alioto T."/>
            <person name="Gomez Garrido J."/>
        </authorList>
    </citation>
    <scope>NUCLEOTIDE SEQUENCE</scope>
</reference>
<proteinExistence type="predicted"/>
<evidence type="ECO:0000313" key="1">
    <source>
        <dbReference type="EMBL" id="CAI9731775.1"/>
    </source>
</evidence>